<evidence type="ECO:0000313" key="5">
    <source>
        <dbReference type="EMBL" id="CAB5040388.1"/>
    </source>
</evidence>
<organism evidence="4">
    <name type="scientific">freshwater metagenome</name>
    <dbReference type="NCBI Taxonomy" id="449393"/>
    <lineage>
        <taxon>unclassified sequences</taxon>
        <taxon>metagenomes</taxon>
        <taxon>ecological metagenomes</taxon>
    </lineage>
</organism>
<evidence type="ECO:0000313" key="3">
    <source>
        <dbReference type="EMBL" id="CAB4826629.1"/>
    </source>
</evidence>
<accession>A0A6J7LVD1</accession>
<reference evidence="4" key="1">
    <citation type="submission" date="2020-05" db="EMBL/GenBank/DDBJ databases">
        <authorList>
            <person name="Chiriac C."/>
            <person name="Salcher M."/>
            <person name="Ghai R."/>
            <person name="Kavagutti S V."/>
        </authorList>
    </citation>
    <scope>NUCLEOTIDE SEQUENCE</scope>
</reference>
<sequence length="307" mass="35045">MSTPDPRDEQRHLPDSTELWNESYYMDWFNDDLTLGGYARIGFYPNLNRVWYWACLVGPDRPLVTVIEHEVAMPKSASSLELRHEGLWADHVIEVPNEHMSINLEAFGLSLDDPAEVYHDPRGEVVPFGFELDFITDRGAYQWPPVTPRYEIPCRVQGQILVGDERIEFDGWGQRDHSWGAARDWWAMPWSWTAGRLEDGERWHSAGGFSPNSEWGVGYELAAGSDEFAESDQVQIDIEEGREGMPTGTRTRFGQFDVQFEPIAFSPVLLVHPDGREARFPRAMAKVTHADGRTGGGWIEWNQPPKP</sequence>
<protein>
    <submittedName>
        <fullName evidence="4">Unannotated protein</fullName>
    </submittedName>
</protein>
<dbReference type="EMBL" id="CAFAAQ010000287">
    <property type="protein sequence ID" value="CAB4826629.1"/>
    <property type="molecule type" value="Genomic_DNA"/>
</dbReference>
<evidence type="ECO:0000259" key="1">
    <source>
        <dbReference type="Pfam" id="PF23212"/>
    </source>
</evidence>
<gene>
    <name evidence="3" type="ORF">UFOPK3046_02067</name>
    <name evidence="4" type="ORF">UFOPK3914_00350</name>
    <name evidence="5" type="ORF">UFOPK4173_01815</name>
</gene>
<name>A0A6J7LVD1_9ZZZZ</name>
<feature type="domain" description="DUF7064" evidence="1">
    <location>
        <begin position="185"/>
        <end position="305"/>
    </location>
</feature>
<dbReference type="InterPro" id="IPR055492">
    <property type="entry name" value="DUF7064"/>
</dbReference>
<dbReference type="InterPro" id="IPR055493">
    <property type="entry name" value="DUF7065"/>
</dbReference>
<dbReference type="Pfam" id="PF23213">
    <property type="entry name" value="DUF7065"/>
    <property type="match status" value="1"/>
</dbReference>
<proteinExistence type="predicted"/>
<dbReference type="EMBL" id="CAFBPW010000283">
    <property type="protein sequence ID" value="CAB5040388.1"/>
    <property type="molecule type" value="Genomic_DNA"/>
</dbReference>
<evidence type="ECO:0000259" key="2">
    <source>
        <dbReference type="Pfam" id="PF23213"/>
    </source>
</evidence>
<dbReference type="SUPFAM" id="SSF159245">
    <property type="entry name" value="AttH-like"/>
    <property type="match status" value="1"/>
</dbReference>
<feature type="domain" description="DUF7065" evidence="2">
    <location>
        <begin position="6"/>
        <end position="181"/>
    </location>
</feature>
<dbReference type="Pfam" id="PF23212">
    <property type="entry name" value="DUF7064"/>
    <property type="match status" value="1"/>
</dbReference>
<dbReference type="EMBL" id="CAFBOG010000019">
    <property type="protein sequence ID" value="CAB4970413.1"/>
    <property type="molecule type" value="Genomic_DNA"/>
</dbReference>
<dbReference type="AlphaFoldDB" id="A0A6J7LVD1"/>
<evidence type="ECO:0000313" key="4">
    <source>
        <dbReference type="EMBL" id="CAB4970413.1"/>
    </source>
</evidence>